<dbReference type="AlphaFoldDB" id="A0A6M1S054"/>
<sequence length="112" mass="11864">MASTNNSDIMNELRSLQAQVMHFKDLLAEEGDRVSGEVRGRAATALNGASRKAQDVAAYAKDEAGTVASVVREHPAATSTALVTVGILGGLIGYFLASATQPTRNSSSWNWR</sequence>
<keyword evidence="1" id="KW-1133">Transmembrane helix</keyword>
<accession>A0A6M1S054</accession>
<dbReference type="EMBL" id="JAAKZH010000002">
    <property type="protein sequence ID" value="NGO63601.1"/>
    <property type="molecule type" value="Genomic_DNA"/>
</dbReference>
<protein>
    <recommendedName>
        <fullName evidence="2">Nidogen G2 beta-barrel domain-containing protein</fullName>
    </recommendedName>
</protein>
<evidence type="ECO:0000313" key="3">
    <source>
        <dbReference type="EMBL" id="NGO63601.1"/>
    </source>
</evidence>
<dbReference type="Proteomes" id="UP000477849">
    <property type="component" value="Unassembled WGS sequence"/>
</dbReference>
<organism evidence="3 4">
    <name type="scientific">Rhizobium daejeonense</name>
    <dbReference type="NCBI Taxonomy" id="240521"/>
    <lineage>
        <taxon>Bacteria</taxon>
        <taxon>Pseudomonadati</taxon>
        <taxon>Pseudomonadota</taxon>
        <taxon>Alphaproteobacteria</taxon>
        <taxon>Hyphomicrobiales</taxon>
        <taxon>Rhizobiaceae</taxon>
        <taxon>Rhizobium/Agrobacterium group</taxon>
        <taxon>Rhizobium</taxon>
    </lineage>
</organism>
<dbReference type="RefSeq" id="WP_163903873.1">
    <property type="nucleotide sequence ID" value="NZ_CP048427.1"/>
</dbReference>
<reference evidence="3 4" key="1">
    <citation type="submission" date="2020-02" db="EMBL/GenBank/DDBJ databases">
        <title>Genome sequence of the type strain CCBAU10050 of Rhizobium daejeonense.</title>
        <authorList>
            <person name="Gao J."/>
            <person name="Sun J."/>
        </authorList>
    </citation>
    <scope>NUCLEOTIDE SEQUENCE [LARGE SCALE GENOMIC DNA]</scope>
    <source>
        <strain evidence="3 4">CCBAU10050</strain>
    </source>
</reference>
<feature type="domain" description="Nidogen G2 beta-barrel" evidence="2">
    <location>
        <begin position="30"/>
        <end position="112"/>
    </location>
</feature>
<keyword evidence="1" id="KW-0472">Membrane</keyword>
<evidence type="ECO:0000259" key="2">
    <source>
        <dbReference type="PROSITE" id="PS50993"/>
    </source>
</evidence>
<comment type="caution">
    <text evidence="3">The sequence shown here is derived from an EMBL/GenBank/DDBJ whole genome shotgun (WGS) entry which is preliminary data.</text>
</comment>
<evidence type="ECO:0000313" key="4">
    <source>
        <dbReference type="Proteomes" id="UP000477849"/>
    </source>
</evidence>
<dbReference type="PROSITE" id="PS50993">
    <property type="entry name" value="NIDOGEN_G2"/>
    <property type="match status" value="1"/>
</dbReference>
<keyword evidence="4" id="KW-1185">Reference proteome</keyword>
<proteinExistence type="predicted"/>
<feature type="transmembrane region" description="Helical" evidence="1">
    <location>
        <begin position="76"/>
        <end position="97"/>
    </location>
</feature>
<name>A0A6M1S054_9HYPH</name>
<dbReference type="InterPro" id="IPR006605">
    <property type="entry name" value="G2_nidogen/fibulin_G2F"/>
</dbReference>
<gene>
    <name evidence="3" type="ORF">G6N76_07930</name>
</gene>
<keyword evidence="1" id="KW-0812">Transmembrane</keyword>
<evidence type="ECO:0000256" key="1">
    <source>
        <dbReference type="SAM" id="Phobius"/>
    </source>
</evidence>